<name>A0A9P9JCB9_9HYPO</name>
<comment type="caution">
    <text evidence="7">The sequence shown here is derived from an EMBL/GenBank/DDBJ whole genome shotgun (WGS) entry which is preliminary data.</text>
</comment>
<dbReference type="HAMAP" id="MF_01925">
    <property type="entry name" value="P5C_reductase"/>
    <property type="match status" value="1"/>
</dbReference>
<dbReference type="InterPro" id="IPR000304">
    <property type="entry name" value="Pyrroline-COOH_reductase"/>
</dbReference>
<evidence type="ECO:0000256" key="1">
    <source>
        <dbReference type="ARBA" id="ARBA00005525"/>
    </source>
</evidence>
<evidence type="ECO:0000259" key="5">
    <source>
        <dbReference type="Pfam" id="PF03807"/>
    </source>
</evidence>
<feature type="domain" description="Pyrroline-5-carboxylate reductase dimerisation" evidence="6">
    <location>
        <begin position="182"/>
        <end position="283"/>
    </location>
</feature>
<feature type="binding site" evidence="4">
    <location>
        <position position="42"/>
    </location>
    <ligand>
        <name>NADP(+)</name>
        <dbReference type="ChEBI" id="CHEBI:58349"/>
    </ligand>
</feature>
<keyword evidence="8" id="KW-1185">Reference proteome</keyword>
<organism evidence="7 8">
    <name type="scientific">Dactylonectria macrodidyma</name>
    <dbReference type="NCBI Taxonomy" id="307937"/>
    <lineage>
        <taxon>Eukaryota</taxon>
        <taxon>Fungi</taxon>
        <taxon>Dikarya</taxon>
        <taxon>Ascomycota</taxon>
        <taxon>Pezizomycotina</taxon>
        <taxon>Sordariomycetes</taxon>
        <taxon>Hypocreomycetidae</taxon>
        <taxon>Hypocreales</taxon>
        <taxon>Nectriaceae</taxon>
        <taxon>Dactylonectria</taxon>
    </lineage>
</organism>
<reference evidence="7" key="1">
    <citation type="journal article" date="2021" name="Nat. Commun.">
        <title>Genetic determinants of endophytism in the Arabidopsis root mycobiome.</title>
        <authorList>
            <person name="Mesny F."/>
            <person name="Miyauchi S."/>
            <person name="Thiergart T."/>
            <person name="Pickel B."/>
            <person name="Atanasova L."/>
            <person name="Karlsson M."/>
            <person name="Huettel B."/>
            <person name="Barry K.W."/>
            <person name="Haridas S."/>
            <person name="Chen C."/>
            <person name="Bauer D."/>
            <person name="Andreopoulos W."/>
            <person name="Pangilinan J."/>
            <person name="LaButti K."/>
            <person name="Riley R."/>
            <person name="Lipzen A."/>
            <person name="Clum A."/>
            <person name="Drula E."/>
            <person name="Henrissat B."/>
            <person name="Kohler A."/>
            <person name="Grigoriev I.V."/>
            <person name="Martin F.M."/>
            <person name="Hacquard S."/>
        </authorList>
    </citation>
    <scope>NUCLEOTIDE SEQUENCE</scope>
    <source>
        <strain evidence="7">MPI-CAGE-AT-0147</strain>
    </source>
</reference>
<dbReference type="InterPro" id="IPR008927">
    <property type="entry name" value="6-PGluconate_DH-like_C_sf"/>
</dbReference>
<dbReference type="PIRSF" id="PIRSF000193">
    <property type="entry name" value="Pyrrol-5-carb_rd"/>
    <property type="match status" value="1"/>
</dbReference>
<dbReference type="PANTHER" id="PTHR11645:SF21">
    <property type="entry name" value="HYPOTHETICAL PYRROLINE-5-CARBOXYLATE REDUCTASE (EUROFUNG)"/>
    <property type="match status" value="1"/>
</dbReference>
<dbReference type="EMBL" id="JAGMUV010000006">
    <property type="protein sequence ID" value="KAH7153599.1"/>
    <property type="molecule type" value="Genomic_DNA"/>
</dbReference>
<dbReference type="Pfam" id="PF03807">
    <property type="entry name" value="F420_oxidored"/>
    <property type="match status" value="1"/>
</dbReference>
<evidence type="ECO:0000313" key="7">
    <source>
        <dbReference type="EMBL" id="KAH7153599.1"/>
    </source>
</evidence>
<dbReference type="FunFam" id="1.10.3730.10:FF:000001">
    <property type="entry name" value="Pyrroline-5-carboxylate reductase"/>
    <property type="match status" value="1"/>
</dbReference>
<feature type="binding site" evidence="4">
    <location>
        <position position="69"/>
    </location>
    <ligand>
        <name>NADPH</name>
        <dbReference type="ChEBI" id="CHEBI:57783"/>
    </ligand>
</feature>
<evidence type="ECO:0000256" key="2">
    <source>
        <dbReference type="ARBA" id="ARBA00022857"/>
    </source>
</evidence>
<dbReference type="InterPro" id="IPR029036">
    <property type="entry name" value="P5CR_dimer"/>
</dbReference>
<dbReference type="Pfam" id="PF14748">
    <property type="entry name" value="P5CR_dimer"/>
    <property type="match status" value="1"/>
</dbReference>
<dbReference type="Gene3D" id="3.40.50.720">
    <property type="entry name" value="NAD(P)-binding Rossmann-like Domain"/>
    <property type="match status" value="1"/>
</dbReference>
<dbReference type="Proteomes" id="UP000738349">
    <property type="component" value="Unassembled WGS sequence"/>
</dbReference>
<dbReference type="GO" id="GO:0004735">
    <property type="term" value="F:pyrroline-5-carboxylate reductase activity"/>
    <property type="evidence" value="ECO:0007669"/>
    <property type="project" value="InterPro"/>
</dbReference>
<dbReference type="PANTHER" id="PTHR11645">
    <property type="entry name" value="PYRROLINE-5-CARBOXYLATE REDUCTASE"/>
    <property type="match status" value="1"/>
</dbReference>
<comment type="similarity">
    <text evidence="1">Belongs to the pyrroline-5-carboxylate reductase family.</text>
</comment>
<sequence>MTLDQTLAIVGCGNMGSAILSGLLDAARSHPNPQISRFIVSTKSASSAERLRTQFADDKQRLHVAHCYNVQAIDEAATVILACKPHMAEEILAEDGVREALAGKFLISVLGGKSRRVLEGLLHKDGAPNDKPYIVRAMPNMAARVRLSMTIVEENPALPADLSSTLTWIFEQIGEVKMLATSEFDVGSMLVGSSMAVLSVGLDGVLDGCVMEGIRRADALQMAAQCLAGMAELLRQGEHPAQFREAVSSPRGSTITGIMTVEKAGVRGTFAQSIVDGARRLQE</sequence>
<evidence type="ECO:0000256" key="3">
    <source>
        <dbReference type="ARBA" id="ARBA00023002"/>
    </source>
</evidence>
<feature type="non-terminal residue" evidence="7">
    <location>
        <position position="283"/>
    </location>
</feature>
<keyword evidence="3" id="KW-0560">Oxidoreductase</keyword>
<dbReference type="InterPro" id="IPR036291">
    <property type="entry name" value="NAD(P)-bd_dom_sf"/>
</dbReference>
<evidence type="ECO:0000313" key="8">
    <source>
        <dbReference type="Proteomes" id="UP000738349"/>
    </source>
</evidence>
<proteinExistence type="inferred from homology"/>
<feature type="binding site" evidence="4">
    <location>
        <begin position="82"/>
        <end position="85"/>
    </location>
    <ligand>
        <name>NADP(+)</name>
        <dbReference type="ChEBI" id="CHEBI:58349"/>
    </ligand>
</feature>
<evidence type="ECO:0000256" key="4">
    <source>
        <dbReference type="PIRSR" id="PIRSR000193-1"/>
    </source>
</evidence>
<dbReference type="SUPFAM" id="SSF48179">
    <property type="entry name" value="6-phosphogluconate dehydrogenase C-terminal domain-like"/>
    <property type="match status" value="1"/>
</dbReference>
<accession>A0A9P9JCB9</accession>
<evidence type="ECO:0000259" key="6">
    <source>
        <dbReference type="Pfam" id="PF14748"/>
    </source>
</evidence>
<dbReference type="Gene3D" id="1.10.3730.10">
    <property type="entry name" value="ProC C-terminal domain-like"/>
    <property type="match status" value="1"/>
</dbReference>
<dbReference type="SUPFAM" id="SSF51735">
    <property type="entry name" value="NAD(P)-binding Rossmann-fold domains"/>
    <property type="match status" value="1"/>
</dbReference>
<dbReference type="AlphaFoldDB" id="A0A9P9JCB9"/>
<dbReference type="OrthoDB" id="10263291at2759"/>
<dbReference type="GO" id="GO:0055129">
    <property type="term" value="P:L-proline biosynthetic process"/>
    <property type="evidence" value="ECO:0007669"/>
    <property type="project" value="TreeGrafter"/>
</dbReference>
<keyword evidence="2 4" id="KW-0521">NADP</keyword>
<feature type="domain" description="Pyrroline-5-carboxylate reductase catalytic N-terminal" evidence="5">
    <location>
        <begin position="7"/>
        <end position="110"/>
    </location>
</feature>
<dbReference type="InterPro" id="IPR028939">
    <property type="entry name" value="P5C_Rdtase_cat_N"/>
</dbReference>
<gene>
    <name evidence="7" type="ORF">EDB81DRAFT_719686</name>
</gene>
<protein>
    <submittedName>
        <fullName evidence="7">Pyrroline-5-carboxylate reductase dimerization-domain-containing protein</fullName>
    </submittedName>
</protein>